<feature type="transmembrane region" description="Helical" evidence="8">
    <location>
        <begin position="345"/>
        <end position="363"/>
    </location>
</feature>
<evidence type="ECO:0000259" key="9">
    <source>
        <dbReference type="PROSITE" id="PS50850"/>
    </source>
</evidence>
<keyword evidence="6 8" id="KW-0472">Membrane</keyword>
<evidence type="ECO:0000256" key="5">
    <source>
        <dbReference type="ARBA" id="ARBA00022989"/>
    </source>
</evidence>
<feature type="transmembrane region" description="Helical" evidence="8">
    <location>
        <begin position="316"/>
        <end position="333"/>
    </location>
</feature>
<comment type="caution">
    <text evidence="10">The sequence shown here is derived from an EMBL/GenBank/DDBJ whole genome shotgun (WGS) entry which is preliminary data.</text>
</comment>
<feature type="transmembrane region" description="Helical" evidence="8">
    <location>
        <begin position="281"/>
        <end position="304"/>
    </location>
</feature>
<sequence>MAMELKNLSRTSVPLENSPEEIQLENRVETDGTRSPISVQANDAVQDSSDTASLGMIAPNTKSQIMKKRIHFAVFCWGHLMSGWHDGSAGPLLPRIQEVYQIKFVVASLIFVCACVGFVSGAMANVYLSERMKFGKILLLGGLFPLISFVIQAPALPFPAFVLSYVLTGAGIALQHAQANAYVATLDRDPSARLSIFHAAYGLGAFSAPLAATQFAQMRRWSFHFLVSLGIASVNVVLIALVFRLRSKDECRAEIGLEPSEKGTSDRSVFRQIFALKSVHTMAAFIFMYVGTEVTIGGWIVTYIIQLRGGGADSGYISSGFFGGLMLGRLALLPLNKLLGLRRVVILYAVLSISLELTIWFVPSLIGNGVAVSIIGVLFGPLYPIAVSVAGTVIPKWLFTGSIGWIAGFGQAGGAALPFITGAMADGVGISSLQPLLVAMMCVMAGTWIIVPKSKKAD</sequence>
<comment type="subcellular location">
    <subcellularLocation>
        <location evidence="1">Endomembrane system</location>
        <topology evidence="1">Multi-pass membrane protein</topology>
    </subcellularLocation>
</comment>
<evidence type="ECO:0000256" key="1">
    <source>
        <dbReference type="ARBA" id="ARBA00004127"/>
    </source>
</evidence>
<feature type="domain" description="Major facilitator superfamily (MFS) profile" evidence="9">
    <location>
        <begin position="71"/>
        <end position="457"/>
    </location>
</feature>
<evidence type="ECO:0000313" key="11">
    <source>
        <dbReference type="Proteomes" id="UP001498398"/>
    </source>
</evidence>
<dbReference type="InterPro" id="IPR036259">
    <property type="entry name" value="MFS_trans_sf"/>
</dbReference>
<dbReference type="EMBL" id="JBANRG010000079">
    <property type="protein sequence ID" value="KAK7438403.1"/>
    <property type="molecule type" value="Genomic_DNA"/>
</dbReference>
<keyword evidence="4 8" id="KW-0812">Transmembrane</keyword>
<feature type="transmembrane region" description="Helical" evidence="8">
    <location>
        <begin position="221"/>
        <end position="243"/>
    </location>
</feature>
<feature type="transmembrane region" description="Helical" evidence="8">
    <location>
        <begin position="369"/>
        <end position="390"/>
    </location>
</feature>
<dbReference type="InterPro" id="IPR011701">
    <property type="entry name" value="MFS"/>
</dbReference>
<keyword evidence="5 8" id="KW-1133">Transmembrane helix</keyword>
<dbReference type="PANTHER" id="PTHR23514">
    <property type="entry name" value="BYPASS OF STOP CODON PROTEIN 6"/>
    <property type="match status" value="1"/>
</dbReference>
<accession>A0ABR1ITM8</accession>
<evidence type="ECO:0000256" key="7">
    <source>
        <dbReference type="SAM" id="MobiDB-lite"/>
    </source>
</evidence>
<evidence type="ECO:0000256" key="6">
    <source>
        <dbReference type="ARBA" id="ARBA00023136"/>
    </source>
</evidence>
<evidence type="ECO:0000256" key="2">
    <source>
        <dbReference type="ARBA" id="ARBA00008335"/>
    </source>
</evidence>
<feature type="transmembrane region" description="Helical" evidence="8">
    <location>
        <begin position="397"/>
        <end position="420"/>
    </location>
</feature>
<protein>
    <recommendedName>
        <fullName evidence="9">Major facilitator superfamily (MFS) profile domain-containing protein</fullName>
    </recommendedName>
</protein>
<feature type="transmembrane region" description="Helical" evidence="8">
    <location>
        <begin position="162"/>
        <end position="184"/>
    </location>
</feature>
<feature type="transmembrane region" description="Helical" evidence="8">
    <location>
        <begin position="137"/>
        <end position="156"/>
    </location>
</feature>
<reference evidence="10 11" key="1">
    <citation type="submission" date="2024-01" db="EMBL/GenBank/DDBJ databases">
        <title>A draft genome for the cacao thread blight pathogen Marasmiellus scandens.</title>
        <authorList>
            <person name="Baruah I.K."/>
            <person name="Leung J."/>
            <person name="Bukari Y."/>
            <person name="Amoako-Attah I."/>
            <person name="Meinhardt L.W."/>
            <person name="Bailey B.A."/>
            <person name="Cohen S.P."/>
        </authorList>
    </citation>
    <scope>NUCLEOTIDE SEQUENCE [LARGE SCALE GENOMIC DNA]</scope>
    <source>
        <strain evidence="10 11">GH-19</strain>
    </source>
</reference>
<evidence type="ECO:0000256" key="8">
    <source>
        <dbReference type="SAM" id="Phobius"/>
    </source>
</evidence>
<feature type="transmembrane region" description="Helical" evidence="8">
    <location>
        <begin position="105"/>
        <end position="128"/>
    </location>
</feature>
<keyword evidence="11" id="KW-1185">Reference proteome</keyword>
<feature type="transmembrane region" description="Helical" evidence="8">
    <location>
        <begin position="196"/>
        <end position="215"/>
    </location>
</feature>
<proteinExistence type="inferred from homology"/>
<dbReference type="Proteomes" id="UP001498398">
    <property type="component" value="Unassembled WGS sequence"/>
</dbReference>
<name>A0ABR1ITM8_9AGAR</name>
<keyword evidence="3" id="KW-0813">Transport</keyword>
<evidence type="ECO:0000256" key="4">
    <source>
        <dbReference type="ARBA" id="ARBA00022692"/>
    </source>
</evidence>
<dbReference type="Gene3D" id="1.20.1250.20">
    <property type="entry name" value="MFS general substrate transporter like domains"/>
    <property type="match status" value="2"/>
</dbReference>
<dbReference type="PANTHER" id="PTHR23514:SF3">
    <property type="entry name" value="BYPASS OF STOP CODON PROTEIN 6"/>
    <property type="match status" value="1"/>
</dbReference>
<organism evidence="10 11">
    <name type="scientific">Marasmiellus scandens</name>
    <dbReference type="NCBI Taxonomy" id="2682957"/>
    <lineage>
        <taxon>Eukaryota</taxon>
        <taxon>Fungi</taxon>
        <taxon>Dikarya</taxon>
        <taxon>Basidiomycota</taxon>
        <taxon>Agaricomycotina</taxon>
        <taxon>Agaricomycetes</taxon>
        <taxon>Agaricomycetidae</taxon>
        <taxon>Agaricales</taxon>
        <taxon>Marasmiineae</taxon>
        <taxon>Omphalotaceae</taxon>
        <taxon>Marasmiellus</taxon>
    </lineage>
</organism>
<dbReference type="PROSITE" id="PS50850">
    <property type="entry name" value="MFS"/>
    <property type="match status" value="1"/>
</dbReference>
<evidence type="ECO:0000313" key="10">
    <source>
        <dbReference type="EMBL" id="KAK7438403.1"/>
    </source>
</evidence>
<gene>
    <name evidence="10" type="ORF">VKT23_018016</name>
</gene>
<dbReference type="SUPFAM" id="SSF103473">
    <property type="entry name" value="MFS general substrate transporter"/>
    <property type="match status" value="1"/>
</dbReference>
<dbReference type="InterPro" id="IPR051788">
    <property type="entry name" value="MFS_Transporter"/>
</dbReference>
<comment type="similarity">
    <text evidence="2">Belongs to the major facilitator superfamily.</text>
</comment>
<evidence type="ECO:0000256" key="3">
    <source>
        <dbReference type="ARBA" id="ARBA00022448"/>
    </source>
</evidence>
<feature type="transmembrane region" description="Helical" evidence="8">
    <location>
        <begin position="432"/>
        <end position="451"/>
    </location>
</feature>
<dbReference type="InterPro" id="IPR020846">
    <property type="entry name" value="MFS_dom"/>
</dbReference>
<dbReference type="Pfam" id="PF07690">
    <property type="entry name" value="MFS_1"/>
    <property type="match status" value="1"/>
</dbReference>
<feature type="region of interest" description="Disordered" evidence="7">
    <location>
        <begin position="1"/>
        <end position="33"/>
    </location>
</feature>